<organism evidence="1 2">
    <name type="scientific">Portunus trituberculatus</name>
    <name type="common">Swimming crab</name>
    <name type="synonym">Neptunus trituberculatus</name>
    <dbReference type="NCBI Taxonomy" id="210409"/>
    <lineage>
        <taxon>Eukaryota</taxon>
        <taxon>Metazoa</taxon>
        <taxon>Ecdysozoa</taxon>
        <taxon>Arthropoda</taxon>
        <taxon>Crustacea</taxon>
        <taxon>Multicrustacea</taxon>
        <taxon>Malacostraca</taxon>
        <taxon>Eumalacostraca</taxon>
        <taxon>Eucarida</taxon>
        <taxon>Decapoda</taxon>
        <taxon>Pleocyemata</taxon>
        <taxon>Brachyura</taxon>
        <taxon>Eubrachyura</taxon>
        <taxon>Portunoidea</taxon>
        <taxon>Portunidae</taxon>
        <taxon>Portuninae</taxon>
        <taxon>Portunus</taxon>
    </lineage>
</organism>
<evidence type="ECO:0000313" key="2">
    <source>
        <dbReference type="Proteomes" id="UP000324222"/>
    </source>
</evidence>
<evidence type="ECO:0000313" key="1">
    <source>
        <dbReference type="EMBL" id="MPC99590.1"/>
    </source>
</evidence>
<dbReference type="Proteomes" id="UP000324222">
    <property type="component" value="Unassembled WGS sequence"/>
</dbReference>
<proteinExistence type="predicted"/>
<accession>A0A5B7JS12</accession>
<name>A0A5B7JS12_PORTR</name>
<protein>
    <submittedName>
        <fullName evidence="1">Uncharacterized protein</fullName>
    </submittedName>
</protein>
<dbReference type="AlphaFoldDB" id="A0A5B7JS12"/>
<keyword evidence="2" id="KW-1185">Reference proteome</keyword>
<sequence>MTAQAAGAEHRHGSREAASMLRITGKLYSTQTSPVCACVGWEFTRECHMLSYNALHEDESLEA</sequence>
<gene>
    <name evidence="1" type="ORF">E2C01_095013</name>
</gene>
<comment type="caution">
    <text evidence="1">The sequence shown here is derived from an EMBL/GenBank/DDBJ whole genome shotgun (WGS) entry which is preliminary data.</text>
</comment>
<reference evidence="1 2" key="1">
    <citation type="submission" date="2019-05" db="EMBL/GenBank/DDBJ databases">
        <title>Another draft genome of Portunus trituberculatus and its Hox gene families provides insights of decapod evolution.</title>
        <authorList>
            <person name="Jeong J.-H."/>
            <person name="Song I."/>
            <person name="Kim S."/>
            <person name="Choi T."/>
            <person name="Kim D."/>
            <person name="Ryu S."/>
            <person name="Kim W."/>
        </authorList>
    </citation>
    <scope>NUCLEOTIDE SEQUENCE [LARGE SCALE GENOMIC DNA]</scope>
    <source>
        <tissue evidence="1">Muscle</tissue>
    </source>
</reference>
<dbReference type="EMBL" id="VSRR010119012">
    <property type="protein sequence ID" value="MPC99590.1"/>
    <property type="molecule type" value="Genomic_DNA"/>
</dbReference>